<evidence type="ECO:0000256" key="1">
    <source>
        <dbReference type="SAM" id="Phobius"/>
    </source>
</evidence>
<evidence type="ECO:0000313" key="2">
    <source>
        <dbReference type="EMBL" id="HIW71781.1"/>
    </source>
</evidence>
<dbReference type="AlphaFoldDB" id="A0A9D1QTM9"/>
<name>A0A9D1QTM9_9LACO</name>
<feature type="transmembrane region" description="Helical" evidence="1">
    <location>
        <begin position="63"/>
        <end position="81"/>
    </location>
</feature>
<feature type="transmembrane region" description="Helical" evidence="1">
    <location>
        <begin position="35"/>
        <end position="56"/>
    </location>
</feature>
<reference evidence="2" key="2">
    <citation type="submission" date="2021-04" db="EMBL/GenBank/DDBJ databases">
        <authorList>
            <person name="Gilroy R."/>
        </authorList>
    </citation>
    <scope>NUCLEOTIDE SEQUENCE</scope>
    <source>
        <strain evidence="2">CHK173-259</strain>
    </source>
</reference>
<keyword evidence="1" id="KW-0472">Membrane</keyword>
<dbReference type="Proteomes" id="UP000886822">
    <property type="component" value="Unassembled WGS sequence"/>
</dbReference>
<proteinExistence type="predicted"/>
<gene>
    <name evidence="2" type="ORF">H9875_04050</name>
</gene>
<dbReference type="EMBL" id="DXGJ01000029">
    <property type="protein sequence ID" value="HIW71781.1"/>
    <property type="molecule type" value="Genomic_DNA"/>
</dbReference>
<comment type="caution">
    <text evidence="2">The sequence shown here is derived from an EMBL/GenBank/DDBJ whole genome shotgun (WGS) entry which is preliminary data.</text>
</comment>
<keyword evidence="1" id="KW-0812">Transmembrane</keyword>
<feature type="transmembrane region" description="Helical" evidence="1">
    <location>
        <begin position="9"/>
        <end position="29"/>
    </location>
</feature>
<reference evidence="2" key="1">
    <citation type="journal article" date="2021" name="PeerJ">
        <title>Extensive microbial diversity within the chicken gut microbiome revealed by metagenomics and culture.</title>
        <authorList>
            <person name="Gilroy R."/>
            <person name="Ravi A."/>
            <person name="Getino M."/>
            <person name="Pursley I."/>
            <person name="Horton D.L."/>
            <person name="Alikhan N.F."/>
            <person name="Baker D."/>
            <person name="Gharbi K."/>
            <person name="Hall N."/>
            <person name="Watson M."/>
            <person name="Adriaenssens E.M."/>
            <person name="Foster-Nyarko E."/>
            <person name="Jarju S."/>
            <person name="Secka A."/>
            <person name="Antonio M."/>
            <person name="Oren A."/>
            <person name="Chaudhuri R.R."/>
            <person name="La Ragione R."/>
            <person name="Hildebrand F."/>
            <person name="Pallen M.J."/>
        </authorList>
    </citation>
    <scope>NUCLEOTIDE SEQUENCE</scope>
    <source>
        <strain evidence="2">CHK173-259</strain>
    </source>
</reference>
<evidence type="ECO:0008006" key="4">
    <source>
        <dbReference type="Google" id="ProtNLM"/>
    </source>
</evidence>
<organism evidence="2 3">
    <name type="scientific">Candidatus Levilactobacillus faecigallinarum</name>
    <dbReference type="NCBI Taxonomy" id="2838638"/>
    <lineage>
        <taxon>Bacteria</taxon>
        <taxon>Bacillati</taxon>
        <taxon>Bacillota</taxon>
        <taxon>Bacilli</taxon>
        <taxon>Lactobacillales</taxon>
        <taxon>Lactobacillaceae</taxon>
        <taxon>Levilactobacillus</taxon>
    </lineage>
</organism>
<evidence type="ECO:0000313" key="3">
    <source>
        <dbReference type="Proteomes" id="UP000886822"/>
    </source>
</evidence>
<accession>A0A9D1QTM9</accession>
<protein>
    <recommendedName>
        <fullName evidence="4">Integral membrane protein</fullName>
    </recommendedName>
</protein>
<feature type="transmembrane region" description="Helical" evidence="1">
    <location>
        <begin position="87"/>
        <end position="105"/>
    </location>
</feature>
<keyword evidence="1" id="KW-1133">Transmembrane helix</keyword>
<sequence>MEILKKLGWPYWCVGLVMGVVVPLLANAIDVSAVVRFGGLLLVINGGIAITIGRLMARRQQPLWWLLIWPGLYLVGATLFLPQYTQYFALVYLCLSYLTVGLSTMPKRQTESKN</sequence>